<dbReference type="Proteomes" id="UP001283361">
    <property type="component" value="Unassembled WGS sequence"/>
</dbReference>
<comment type="caution">
    <text evidence="1">The sequence shown here is derived from an EMBL/GenBank/DDBJ whole genome shotgun (WGS) entry which is preliminary data.</text>
</comment>
<proteinExistence type="predicted"/>
<evidence type="ECO:0000313" key="2">
    <source>
        <dbReference type="Proteomes" id="UP001283361"/>
    </source>
</evidence>
<reference evidence="1" key="1">
    <citation type="journal article" date="2023" name="G3 (Bethesda)">
        <title>A reference genome for the long-term kleptoplast-retaining sea slug Elysia crispata morphotype clarki.</title>
        <authorList>
            <person name="Eastman K.E."/>
            <person name="Pendleton A.L."/>
            <person name="Shaikh M.A."/>
            <person name="Suttiyut T."/>
            <person name="Ogas R."/>
            <person name="Tomko P."/>
            <person name="Gavelis G."/>
            <person name="Widhalm J.R."/>
            <person name="Wisecaver J.H."/>
        </authorList>
    </citation>
    <scope>NUCLEOTIDE SEQUENCE</scope>
    <source>
        <strain evidence="1">ECLA1</strain>
    </source>
</reference>
<organism evidence="1 2">
    <name type="scientific">Elysia crispata</name>
    <name type="common">lettuce slug</name>
    <dbReference type="NCBI Taxonomy" id="231223"/>
    <lineage>
        <taxon>Eukaryota</taxon>
        <taxon>Metazoa</taxon>
        <taxon>Spiralia</taxon>
        <taxon>Lophotrochozoa</taxon>
        <taxon>Mollusca</taxon>
        <taxon>Gastropoda</taxon>
        <taxon>Heterobranchia</taxon>
        <taxon>Euthyneura</taxon>
        <taxon>Panpulmonata</taxon>
        <taxon>Sacoglossa</taxon>
        <taxon>Placobranchoidea</taxon>
        <taxon>Plakobranchidae</taxon>
        <taxon>Elysia</taxon>
    </lineage>
</organism>
<dbReference type="EMBL" id="JAWDGP010000302">
    <property type="protein sequence ID" value="KAK3801551.1"/>
    <property type="molecule type" value="Genomic_DNA"/>
</dbReference>
<sequence>MTSKYSHEIPPASQMIQTCLTYALYIKQPNSPLRSLSKPPKTSPTPCFTMKPFSPTRCECRFHQYGCSVPVSQGLVLLQRHSAEIRSCVSNDWVRFSPSDPFSPTCIKAL</sequence>
<protein>
    <submittedName>
        <fullName evidence="1">Uncharacterized protein</fullName>
    </submittedName>
</protein>
<dbReference type="AlphaFoldDB" id="A0AAE1B9S9"/>
<name>A0AAE1B9S9_9GAST</name>
<evidence type="ECO:0000313" key="1">
    <source>
        <dbReference type="EMBL" id="KAK3801551.1"/>
    </source>
</evidence>
<gene>
    <name evidence="1" type="ORF">RRG08_047217</name>
</gene>
<accession>A0AAE1B9S9</accession>
<keyword evidence="2" id="KW-1185">Reference proteome</keyword>